<sequence length="119" mass="13373">MRKRRKERSIPLCPDAARIWLHGLEILRTTIALPSCRGRSLPRNGVDYILQQAVNHAGTHCPSLIGKRISPRVVRHSTALLLSGREIEFVALRLGHESIETTQIYTDIDLVAKELALES</sequence>
<gene>
    <name evidence="3" type="ORF">BZM27_35615</name>
</gene>
<organism evidence="3 4">
    <name type="scientific">Paraburkholderia steynii</name>
    <dbReference type="NCBI Taxonomy" id="1245441"/>
    <lineage>
        <taxon>Bacteria</taxon>
        <taxon>Pseudomonadati</taxon>
        <taxon>Pseudomonadota</taxon>
        <taxon>Betaproteobacteria</taxon>
        <taxon>Burkholderiales</taxon>
        <taxon>Burkholderiaceae</taxon>
        <taxon>Paraburkholderia</taxon>
    </lineage>
</organism>
<dbReference type="EMBL" id="MWML01000187">
    <property type="protein sequence ID" value="TCG05194.1"/>
    <property type="molecule type" value="Genomic_DNA"/>
</dbReference>
<evidence type="ECO:0000259" key="2">
    <source>
        <dbReference type="PROSITE" id="PS51898"/>
    </source>
</evidence>
<dbReference type="GO" id="GO:0003677">
    <property type="term" value="F:DNA binding"/>
    <property type="evidence" value="ECO:0007669"/>
    <property type="project" value="InterPro"/>
</dbReference>
<name>A0A4R0X5G5_9BURK</name>
<comment type="caution">
    <text evidence="3">The sequence shown here is derived from an EMBL/GenBank/DDBJ whole genome shotgun (WGS) entry which is preliminary data.</text>
</comment>
<dbReference type="InterPro" id="IPR013762">
    <property type="entry name" value="Integrase-like_cat_sf"/>
</dbReference>
<keyword evidence="1" id="KW-0233">DNA recombination</keyword>
<evidence type="ECO:0000313" key="4">
    <source>
        <dbReference type="Proteomes" id="UP000294200"/>
    </source>
</evidence>
<protein>
    <recommendedName>
        <fullName evidence="2">Tyr recombinase domain-containing protein</fullName>
    </recommendedName>
</protein>
<dbReference type="GO" id="GO:0006310">
    <property type="term" value="P:DNA recombination"/>
    <property type="evidence" value="ECO:0007669"/>
    <property type="project" value="UniProtKB-KW"/>
</dbReference>
<evidence type="ECO:0000313" key="3">
    <source>
        <dbReference type="EMBL" id="TCG05194.1"/>
    </source>
</evidence>
<dbReference type="Pfam" id="PF00589">
    <property type="entry name" value="Phage_integrase"/>
    <property type="match status" value="1"/>
</dbReference>
<dbReference type="InterPro" id="IPR002104">
    <property type="entry name" value="Integrase_catalytic"/>
</dbReference>
<feature type="domain" description="Tyr recombinase" evidence="2">
    <location>
        <begin position="1"/>
        <end position="118"/>
    </location>
</feature>
<dbReference type="SUPFAM" id="SSF56349">
    <property type="entry name" value="DNA breaking-rejoining enzymes"/>
    <property type="match status" value="1"/>
</dbReference>
<dbReference type="AlphaFoldDB" id="A0A4R0X5G5"/>
<accession>A0A4R0X5G5</accession>
<dbReference type="PROSITE" id="PS51898">
    <property type="entry name" value="TYR_RECOMBINASE"/>
    <property type="match status" value="1"/>
</dbReference>
<dbReference type="GO" id="GO:0015074">
    <property type="term" value="P:DNA integration"/>
    <property type="evidence" value="ECO:0007669"/>
    <property type="project" value="InterPro"/>
</dbReference>
<proteinExistence type="predicted"/>
<dbReference type="Gene3D" id="1.10.443.10">
    <property type="entry name" value="Intergrase catalytic core"/>
    <property type="match status" value="1"/>
</dbReference>
<dbReference type="InterPro" id="IPR011010">
    <property type="entry name" value="DNA_brk_join_enz"/>
</dbReference>
<keyword evidence="4" id="KW-1185">Reference proteome</keyword>
<evidence type="ECO:0000256" key="1">
    <source>
        <dbReference type="ARBA" id="ARBA00023172"/>
    </source>
</evidence>
<dbReference type="Proteomes" id="UP000294200">
    <property type="component" value="Unassembled WGS sequence"/>
</dbReference>
<reference evidence="3 4" key="1">
    <citation type="submission" date="2017-02" db="EMBL/GenBank/DDBJ databases">
        <title>Paraburkholderia sophoroidis sp. nov. and Paraburkholderia steynii sp. nov. rhizobial symbionts of the fynbos legume Hypocalyptus sophoroides.</title>
        <authorList>
            <person name="Steenkamp E.T."/>
            <person name="Beukes C.W."/>
            <person name="Van Zyl E."/>
            <person name="Avontuur J."/>
            <person name="Chan W.Y."/>
            <person name="Hassen A."/>
            <person name="Palmer M."/>
            <person name="Mthombeni L."/>
            <person name="Phalane F."/>
            <person name="Sereme K."/>
            <person name="Venter S.N."/>
        </authorList>
    </citation>
    <scope>NUCLEOTIDE SEQUENCE [LARGE SCALE GENOMIC DNA]</scope>
    <source>
        <strain evidence="3 4">HC1.1ba</strain>
    </source>
</reference>